<evidence type="ECO:0000313" key="3">
    <source>
        <dbReference type="WBParaSite" id="SBAD_0000255401-mRNA-1"/>
    </source>
</evidence>
<dbReference type="AlphaFoldDB" id="A0A183IFP3"/>
<evidence type="ECO:0000313" key="1">
    <source>
        <dbReference type="EMBL" id="VDO97628.1"/>
    </source>
</evidence>
<dbReference type="Proteomes" id="UP000270296">
    <property type="component" value="Unassembled WGS sequence"/>
</dbReference>
<keyword evidence="2" id="KW-1185">Reference proteome</keyword>
<proteinExistence type="predicted"/>
<dbReference type="WBParaSite" id="SBAD_0000255401-mRNA-1">
    <property type="protein sequence ID" value="SBAD_0000255401-mRNA-1"/>
    <property type="gene ID" value="SBAD_0000255401"/>
</dbReference>
<protein>
    <submittedName>
        <fullName evidence="3">Chitin-binding type-2 domain-containing protein</fullName>
    </submittedName>
</protein>
<dbReference type="PANTHER" id="PTHR34150">
    <property type="entry name" value="PROTEIN CBG08832-RELATED"/>
    <property type="match status" value="1"/>
</dbReference>
<dbReference type="EMBL" id="UZAM01007226">
    <property type="protein sequence ID" value="VDO97628.1"/>
    <property type="molecule type" value="Genomic_DNA"/>
</dbReference>
<dbReference type="SMART" id="SM00289">
    <property type="entry name" value="WR1"/>
    <property type="match status" value="12"/>
</dbReference>
<dbReference type="OrthoDB" id="5912039at2759"/>
<reference evidence="3" key="1">
    <citation type="submission" date="2016-06" db="UniProtKB">
        <authorList>
            <consortium name="WormBaseParasite"/>
        </authorList>
    </citation>
    <scope>IDENTIFICATION</scope>
</reference>
<name>A0A183IFP3_9BILA</name>
<accession>A0A183IFP3</accession>
<sequence>MDECLDKISTPITFESRQNDYGSYYNYNLLLPELYRPYYETNKKTTTCESAEPIAAGNRCCVGQHKDVAHNLYPNYFLSCKRSRKSEASATGTWTWKRCPEYKIFDESSMTCVYKEAKTMPTAKKNSISAAAAAAAVNRPAFPTCPDKSIAQGFCVNGRCPKGLTCINGDANYCGGQSSADSSCFTDRDCATGYICNIDVGRCCNEPSTPADTSPWVTKAQQICSGTFTVGLAVVGCNKEKQCPPGYACRLSICCPENYRVRAVVSLLEPVSIISVAMVFFVMLEACAAVEQDFVQTVDNLLESASMDNAAMVCSVAQATSAAGVQDFVRMEASQLGFVPMDSAEMVLFAVPATCAVAVKAFARVVAKQLDCASMGSAEMVCFAVPATYAVVVKVRTCSDGLEPAGLCSNGQCGPGYECTSGNLCCPIGPNGLCPSGWEATGRCVNNQCGGTAVCYQGQVCCQRRGQTTCPDGSPLLAYCINGSCGRNLVCVGNTICCPSSSLIGKCADGTEAAGLCVNGNCGGGLICNRNNLCCPSTWTQGGFGQFGSNSLGPSSLFTGPAGLGSATNSGVISGKYSFCPNGMKSDSSCVEQTCRPGFYCTPENQCCPRGSILTSEICPDGRQVAGACINGRCGNGLVCIEESNTCCYGGTQPNIRCPDGRKPINGCLSGLCAIGYECTAQDFCCESTTPPAKNVCPDGSTAVEACTSDYRCSNKNLVCIDGFNCCRNMSKTCPSGYVTEGPCLDGLCPQRYTCLDGLCCSLVGDVSKYTKFNHGMFDSDRNQPADKGPDSSCSQPNDCYGARSKLATCYKGVCTCLPGATKVGNMCIARPTDSLADIWASSLNDSPDIDTETNLDWKPCNVTSECSVMDHEKCIQHACIAPKAPGESCSETLECQLNCRLSQCVGLKGKKLCVCAEPLFVYKRRCMNNCPKGTEVAVNTTVCEDTTESLMIQDTVGFGSDVQKSSAC</sequence>
<evidence type="ECO:0000313" key="2">
    <source>
        <dbReference type="Proteomes" id="UP000270296"/>
    </source>
</evidence>
<reference evidence="1 2" key="2">
    <citation type="submission" date="2018-11" db="EMBL/GenBank/DDBJ databases">
        <authorList>
            <consortium name="Pathogen Informatics"/>
        </authorList>
    </citation>
    <scope>NUCLEOTIDE SEQUENCE [LARGE SCALE GENOMIC DNA]</scope>
</reference>
<dbReference type="InterPro" id="IPR006150">
    <property type="entry name" value="Cys_repeat_1"/>
</dbReference>
<gene>
    <name evidence="1" type="ORF">SBAD_LOCUS2437</name>
</gene>
<organism evidence="3">
    <name type="scientific">Soboliphyme baturini</name>
    <dbReference type="NCBI Taxonomy" id="241478"/>
    <lineage>
        <taxon>Eukaryota</taxon>
        <taxon>Metazoa</taxon>
        <taxon>Ecdysozoa</taxon>
        <taxon>Nematoda</taxon>
        <taxon>Enoplea</taxon>
        <taxon>Dorylaimia</taxon>
        <taxon>Dioctophymatida</taxon>
        <taxon>Dioctophymatoidea</taxon>
        <taxon>Soboliphymatidae</taxon>
        <taxon>Soboliphyme</taxon>
    </lineage>
</organism>